<keyword evidence="5" id="KW-0812">Transmembrane</keyword>
<dbReference type="GO" id="GO:0016042">
    <property type="term" value="P:lipid catabolic process"/>
    <property type="evidence" value="ECO:0007669"/>
    <property type="project" value="UniProtKB-KW"/>
</dbReference>
<feature type="non-terminal residue" evidence="7">
    <location>
        <position position="82"/>
    </location>
</feature>
<evidence type="ECO:0000256" key="2">
    <source>
        <dbReference type="ARBA" id="ARBA00022963"/>
    </source>
</evidence>
<protein>
    <submittedName>
        <fullName evidence="7">FabD/lysophospholipase-like protein</fullName>
    </submittedName>
</protein>
<gene>
    <name evidence="7" type="ORF">K432DRAFT_268810</name>
</gene>
<reference evidence="7 8" key="1">
    <citation type="journal article" date="2016" name="Nat. Commun.">
        <title>Ectomycorrhizal ecology is imprinted in the genome of the dominant symbiotic fungus Cenococcum geophilum.</title>
        <authorList>
            <consortium name="DOE Joint Genome Institute"/>
            <person name="Peter M."/>
            <person name="Kohler A."/>
            <person name="Ohm R.A."/>
            <person name="Kuo A."/>
            <person name="Krutzmann J."/>
            <person name="Morin E."/>
            <person name="Arend M."/>
            <person name="Barry K.W."/>
            <person name="Binder M."/>
            <person name="Choi C."/>
            <person name="Clum A."/>
            <person name="Copeland A."/>
            <person name="Grisel N."/>
            <person name="Haridas S."/>
            <person name="Kipfer T."/>
            <person name="LaButti K."/>
            <person name="Lindquist E."/>
            <person name="Lipzen A."/>
            <person name="Maire R."/>
            <person name="Meier B."/>
            <person name="Mihaltcheva S."/>
            <person name="Molinier V."/>
            <person name="Murat C."/>
            <person name="Poggeler S."/>
            <person name="Quandt C.A."/>
            <person name="Sperisen C."/>
            <person name="Tritt A."/>
            <person name="Tisserant E."/>
            <person name="Crous P.W."/>
            <person name="Henrissat B."/>
            <person name="Nehls U."/>
            <person name="Egli S."/>
            <person name="Spatafora J.W."/>
            <person name="Grigoriev I.V."/>
            <person name="Martin F.M."/>
        </authorList>
    </citation>
    <scope>NUCLEOTIDE SEQUENCE [LARGE SCALE GENOMIC DNA]</scope>
    <source>
        <strain evidence="7 8">CBS 459.81</strain>
    </source>
</reference>
<sequence>VDGGGARGLSTLYILKFIMQGLEDAEEPCVPRPLRPCNYFDLIAGTSSGGLIAIMLGVFQMTIQQCIEKWEKLAPDIFPKKT</sequence>
<feature type="domain" description="PNPLA" evidence="6">
    <location>
        <begin position="1"/>
        <end position="82"/>
    </location>
</feature>
<dbReference type="Gene3D" id="3.40.1090.10">
    <property type="entry name" value="Cytosolic phospholipase A2 catalytic domain"/>
    <property type="match status" value="1"/>
</dbReference>
<dbReference type="GO" id="GO:0019369">
    <property type="term" value="P:arachidonate metabolic process"/>
    <property type="evidence" value="ECO:0007669"/>
    <property type="project" value="TreeGrafter"/>
</dbReference>
<keyword evidence="1" id="KW-0378">Hydrolase</keyword>
<proteinExistence type="predicted"/>
<evidence type="ECO:0000256" key="3">
    <source>
        <dbReference type="ARBA" id="ARBA00023098"/>
    </source>
</evidence>
<keyword evidence="2" id="KW-0442">Lipid degradation</keyword>
<dbReference type="InterPro" id="IPR016035">
    <property type="entry name" value="Acyl_Trfase/lysoPLipase"/>
</dbReference>
<dbReference type="OrthoDB" id="1658288at2759"/>
<dbReference type="Proteomes" id="UP000250266">
    <property type="component" value="Unassembled WGS sequence"/>
</dbReference>
<dbReference type="PANTHER" id="PTHR24185:SF1">
    <property type="entry name" value="CALCIUM-INDEPENDENT PHOSPHOLIPASE A2-GAMMA"/>
    <property type="match status" value="1"/>
</dbReference>
<evidence type="ECO:0000256" key="4">
    <source>
        <dbReference type="PROSITE-ProRule" id="PRU01161"/>
    </source>
</evidence>
<accession>A0A8E2EBZ0</accession>
<feature type="short sequence motif" description="GXGXXG" evidence="4">
    <location>
        <begin position="3"/>
        <end position="8"/>
    </location>
</feature>
<evidence type="ECO:0000313" key="7">
    <source>
        <dbReference type="EMBL" id="OCK81256.1"/>
    </source>
</evidence>
<feature type="short sequence motif" description="GXSXG" evidence="4">
    <location>
        <begin position="45"/>
        <end position="49"/>
    </location>
</feature>
<evidence type="ECO:0000313" key="8">
    <source>
        <dbReference type="Proteomes" id="UP000250266"/>
    </source>
</evidence>
<dbReference type="SUPFAM" id="SSF52151">
    <property type="entry name" value="FabD/lysophospholipase-like"/>
    <property type="match status" value="1"/>
</dbReference>
<dbReference type="Pfam" id="PF01734">
    <property type="entry name" value="Patatin"/>
    <property type="match status" value="1"/>
</dbReference>
<keyword evidence="8" id="KW-1185">Reference proteome</keyword>
<name>A0A8E2EBZ0_9PEZI</name>
<evidence type="ECO:0000256" key="1">
    <source>
        <dbReference type="ARBA" id="ARBA00022801"/>
    </source>
</evidence>
<keyword evidence="5" id="KW-0472">Membrane</keyword>
<comment type="caution">
    <text evidence="4">Lacks conserved residue(s) required for the propagation of feature annotation.</text>
</comment>
<keyword evidence="3" id="KW-0443">Lipid metabolism</keyword>
<dbReference type="GO" id="GO:0046486">
    <property type="term" value="P:glycerolipid metabolic process"/>
    <property type="evidence" value="ECO:0007669"/>
    <property type="project" value="UniProtKB-ARBA"/>
</dbReference>
<dbReference type="GO" id="GO:0047499">
    <property type="term" value="F:calcium-independent phospholipase A2 activity"/>
    <property type="evidence" value="ECO:0007669"/>
    <property type="project" value="TreeGrafter"/>
</dbReference>
<feature type="non-terminal residue" evidence="7">
    <location>
        <position position="1"/>
    </location>
</feature>
<evidence type="ECO:0000256" key="5">
    <source>
        <dbReference type="SAM" id="Phobius"/>
    </source>
</evidence>
<dbReference type="PANTHER" id="PTHR24185">
    <property type="entry name" value="CALCIUM-INDEPENDENT PHOSPHOLIPASE A2-GAMMA"/>
    <property type="match status" value="1"/>
</dbReference>
<evidence type="ECO:0000259" key="6">
    <source>
        <dbReference type="PROSITE" id="PS51635"/>
    </source>
</evidence>
<keyword evidence="5" id="KW-1133">Transmembrane helix</keyword>
<dbReference type="GO" id="GO:0016020">
    <property type="term" value="C:membrane"/>
    <property type="evidence" value="ECO:0007669"/>
    <property type="project" value="TreeGrafter"/>
</dbReference>
<dbReference type="EMBL" id="KV744927">
    <property type="protein sequence ID" value="OCK81256.1"/>
    <property type="molecule type" value="Genomic_DNA"/>
</dbReference>
<organism evidence="7 8">
    <name type="scientific">Lepidopterella palustris CBS 459.81</name>
    <dbReference type="NCBI Taxonomy" id="1314670"/>
    <lineage>
        <taxon>Eukaryota</taxon>
        <taxon>Fungi</taxon>
        <taxon>Dikarya</taxon>
        <taxon>Ascomycota</taxon>
        <taxon>Pezizomycotina</taxon>
        <taxon>Dothideomycetes</taxon>
        <taxon>Pleosporomycetidae</taxon>
        <taxon>Mytilinidiales</taxon>
        <taxon>Argynnaceae</taxon>
        <taxon>Lepidopterella</taxon>
    </lineage>
</organism>
<dbReference type="InterPro" id="IPR002641">
    <property type="entry name" value="PNPLA_dom"/>
</dbReference>
<feature type="transmembrane region" description="Helical" evidence="5">
    <location>
        <begin position="42"/>
        <end position="63"/>
    </location>
</feature>
<dbReference type="PROSITE" id="PS51635">
    <property type="entry name" value="PNPLA"/>
    <property type="match status" value="1"/>
</dbReference>
<dbReference type="AlphaFoldDB" id="A0A8E2EBZ0"/>